<evidence type="ECO:0000313" key="13">
    <source>
        <dbReference type="EMBL" id="TDR36237.1"/>
    </source>
</evidence>
<dbReference type="InterPro" id="IPR035906">
    <property type="entry name" value="MetI-like_sf"/>
</dbReference>
<evidence type="ECO:0000313" key="12">
    <source>
        <dbReference type="EMBL" id="EXL09396.1"/>
    </source>
</evidence>
<sequence>MFSIPTFLDSFGPLFWAARYTLLISVLGIGLGLVIGALVCAAALSSVVWLRRIAGLWVSFLRGVPLLVQLLLFYYLLPVIGIDVPAIFAAVVTVGICASAYISEIWRGAINALPKGQTEAATAIGMAPPDIWTRIVLPQAITLSLPALINELILLVKASSLVSVVGILELTRASQAQAATTFRPLEVYLAAACIYLIINLCLAAFGRYLEHRMAV</sequence>
<evidence type="ECO:0000256" key="3">
    <source>
        <dbReference type="ARBA" id="ARBA00010072"/>
    </source>
</evidence>
<protein>
    <submittedName>
        <fullName evidence="12 13">Amino acid ABC transporter</fullName>
    </submittedName>
</protein>
<dbReference type="Pfam" id="PF00528">
    <property type="entry name" value="BPD_transp_1"/>
    <property type="match status" value="1"/>
</dbReference>
<dbReference type="HOGENOM" id="CLU_019602_1_4_5"/>
<evidence type="ECO:0000256" key="10">
    <source>
        <dbReference type="RuleBase" id="RU363032"/>
    </source>
</evidence>
<keyword evidence="4 10" id="KW-0813">Transport</keyword>
<dbReference type="InterPro" id="IPR043429">
    <property type="entry name" value="ArtM/GltK/GlnP/TcyL/YhdX-like"/>
</dbReference>
<comment type="subcellular location">
    <subcellularLocation>
        <location evidence="2">Cell inner membrane</location>
        <topology evidence="2">Multi-pass membrane protein</topology>
    </subcellularLocation>
    <subcellularLocation>
        <location evidence="10">Cell membrane</location>
        <topology evidence="10">Multi-pass membrane protein</topology>
    </subcellularLocation>
</comment>
<evidence type="ECO:0000256" key="4">
    <source>
        <dbReference type="ARBA" id="ARBA00022448"/>
    </source>
</evidence>
<dbReference type="Gene3D" id="1.10.3720.10">
    <property type="entry name" value="MetI-like"/>
    <property type="match status" value="1"/>
</dbReference>
<comment type="similarity">
    <text evidence="3">Belongs to the binding-protein-dependent transport system permease family. HisMQ subfamily.</text>
</comment>
<gene>
    <name evidence="12" type="ORF">BG36_22390</name>
    <name evidence="13" type="ORF">DES43_106136</name>
</gene>
<dbReference type="eggNOG" id="COG0765">
    <property type="taxonomic scope" value="Bacteria"/>
</dbReference>
<dbReference type="PROSITE" id="PS50928">
    <property type="entry name" value="ABC_TM1"/>
    <property type="match status" value="1"/>
</dbReference>
<comment type="caution">
    <text evidence="12">The sequence shown here is derived from an EMBL/GenBank/DDBJ whole genome shotgun (WGS) entry which is preliminary data.</text>
</comment>
<dbReference type="Proteomes" id="UP000019849">
    <property type="component" value="Unassembled WGS sequence"/>
</dbReference>
<feature type="domain" description="ABC transmembrane type-1" evidence="11">
    <location>
        <begin position="18"/>
        <end position="206"/>
    </location>
</feature>
<evidence type="ECO:0000256" key="8">
    <source>
        <dbReference type="ARBA" id="ARBA00022989"/>
    </source>
</evidence>
<comment type="function">
    <text evidence="1">Part of the binding-protein-dependent transport system for glutamine; probably responsible for the translocation of the substrate across the membrane.</text>
</comment>
<dbReference type="GO" id="GO:0022857">
    <property type="term" value="F:transmembrane transporter activity"/>
    <property type="evidence" value="ECO:0007669"/>
    <property type="project" value="InterPro"/>
</dbReference>
<dbReference type="STRING" id="69279.BG36_22390"/>
<dbReference type="PANTHER" id="PTHR30614">
    <property type="entry name" value="MEMBRANE COMPONENT OF AMINO ACID ABC TRANSPORTER"/>
    <property type="match status" value="1"/>
</dbReference>
<evidence type="ECO:0000256" key="1">
    <source>
        <dbReference type="ARBA" id="ARBA00003159"/>
    </source>
</evidence>
<feature type="transmembrane region" description="Helical" evidence="10">
    <location>
        <begin position="56"/>
        <end position="76"/>
    </location>
</feature>
<dbReference type="PATRIC" id="fig|69279.3.peg.1402"/>
<feature type="transmembrane region" description="Helical" evidence="10">
    <location>
        <begin position="82"/>
        <end position="102"/>
    </location>
</feature>
<feature type="transmembrane region" description="Helical" evidence="10">
    <location>
        <begin position="20"/>
        <end position="44"/>
    </location>
</feature>
<proteinExistence type="inferred from homology"/>
<dbReference type="CDD" id="cd06261">
    <property type="entry name" value="TM_PBP2"/>
    <property type="match status" value="1"/>
</dbReference>
<dbReference type="NCBIfam" id="TIGR01726">
    <property type="entry name" value="HEQRo_perm_3TM"/>
    <property type="match status" value="1"/>
</dbReference>
<evidence type="ECO:0000313" key="14">
    <source>
        <dbReference type="Proteomes" id="UP000019849"/>
    </source>
</evidence>
<keyword evidence="6 10" id="KW-0812">Transmembrane</keyword>
<keyword evidence="7" id="KW-0029">Amino-acid transport</keyword>
<evidence type="ECO:0000256" key="5">
    <source>
        <dbReference type="ARBA" id="ARBA00022475"/>
    </source>
</evidence>
<reference evidence="12 14" key="1">
    <citation type="submission" date="2014-02" db="EMBL/GenBank/DDBJ databases">
        <title>Aquamicrobium defluvii Genome sequencing.</title>
        <authorList>
            <person name="Wang X."/>
        </authorList>
    </citation>
    <scope>NUCLEOTIDE SEQUENCE [LARGE SCALE GENOMIC DNA]</scope>
    <source>
        <strain evidence="12 14">W13Z1</strain>
    </source>
</reference>
<accession>A0A011UT18</accession>
<dbReference type="Proteomes" id="UP000294958">
    <property type="component" value="Unassembled WGS sequence"/>
</dbReference>
<dbReference type="OrthoDB" id="7190458at2"/>
<dbReference type="InterPro" id="IPR010065">
    <property type="entry name" value="AA_ABC_transptr_permease_3TM"/>
</dbReference>
<dbReference type="GO" id="GO:0043190">
    <property type="term" value="C:ATP-binding cassette (ABC) transporter complex"/>
    <property type="evidence" value="ECO:0007669"/>
    <property type="project" value="InterPro"/>
</dbReference>
<name>A0A011UT18_9HYPH</name>
<feature type="transmembrane region" description="Helical" evidence="10">
    <location>
        <begin position="188"/>
        <end position="209"/>
    </location>
</feature>
<keyword evidence="15" id="KW-1185">Reference proteome</keyword>
<evidence type="ECO:0000313" key="15">
    <source>
        <dbReference type="Proteomes" id="UP000294958"/>
    </source>
</evidence>
<dbReference type="EMBL" id="JENY01000007">
    <property type="protein sequence ID" value="EXL09396.1"/>
    <property type="molecule type" value="Genomic_DNA"/>
</dbReference>
<dbReference type="AlphaFoldDB" id="A0A011UT18"/>
<evidence type="ECO:0000256" key="9">
    <source>
        <dbReference type="ARBA" id="ARBA00023136"/>
    </source>
</evidence>
<evidence type="ECO:0000259" key="11">
    <source>
        <dbReference type="PROSITE" id="PS50928"/>
    </source>
</evidence>
<dbReference type="EMBL" id="SNZF01000006">
    <property type="protein sequence ID" value="TDR36237.1"/>
    <property type="molecule type" value="Genomic_DNA"/>
</dbReference>
<evidence type="ECO:0000256" key="7">
    <source>
        <dbReference type="ARBA" id="ARBA00022970"/>
    </source>
</evidence>
<evidence type="ECO:0000256" key="2">
    <source>
        <dbReference type="ARBA" id="ARBA00004429"/>
    </source>
</evidence>
<dbReference type="RefSeq" id="WP_035024859.1">
    <property type="nucleotide sequence ID" value="NZ_KK073881.1"/>
</dbReference>
<organism evidence="12 14">
    <name type="scientific">Aquamicrobium defluvii</name>
    <dbReference type="NCBI Taxonomy" id="69279"/>
    <lineage>
        <taxon>Bacteria</taxon>
        <taxon>Pseudomonadati</taxon>
        <taxon>Pseudomonadota</taxon>
        <taxon>Alphaproteobacteria</taxon>
        <taxon>Hyphomicrobiales</taxon>
        <taxon>Phyllobacteriaceae</taxon>
        <taxon>Aquamicrobium</taxon>
    </lineage>
</organism>
<keyword evidence="8 10" id="KW-1133">Transmembrane helix</keyword>
<keyword evidence="9 10" id="KW-0472">Membrane</keyword>
<keyword evidence="5" id="KW-1003">Cell membrane</keyword>
<dbReference type="GO" id="GO:0006865">
    <property type="term" value="P:amino acid transport"/>
    <property type="evidence" value="ECO:0007669"/>
    <property type="project" value="UniProtKB-KW"/>
</dbReference>
<dbReference type="PANTHER" id="PTHR30614:SF20">
    <property type="entry name" value="GLUTAMINE TRANSPORT SYSTEM PERMEASE PROTEIN GLNP"/>
    <property type="match status" value="1"/>
</dbReference>
<dbReference type="InterPro" id="IPR000515">
    <property type="entry name" value="MetI-like"/>
</dbReference>
<evidence type="ECO:0000256" key="6">
    <source>
        <dbReference type="ARBA" id="ARBA00022692"/>
    </source>
</evidence>
<reference evidence="13 15" key="2">
    <citation type="submission" date="2019-03" db="EMBL/GenBank/DDBJ databases">
        <title>Genomic Encyclopedia of Type Strains, Phase IV (KMG-IV): sequencing the most valuable type-strain genomes for metagenomic binning, comparative biology and taxonomic classification.</title>
        <authorList>
            <person name="Goeker M."/>
        </authorList>
    </citation>
    <scope>NUCLEOTIDE SEQUENCE [LARGE SCALE GENOMIC DNA]</scope>
    <source>
        <strain evidence="13 15">DSM 11603</strain>
    </source>
</reference>
<dbReference type="SUPFAM" id="SSF161098">
    <property type="entry name" value="MetI-like"/>
    <property type="match status" value="1"/>
</dbReference>